<evidence type="ECO:0000313" key="13">
    <source>
        <dbReference type="Proteomes" id="UP000494163"/>
    </source>
</evidence>
<evidence type="ECO:0000256" key="10">
    <source>
        <dbReference type="SAM" id="MobiDB-lite"/>
    </source>
</evidence>
<comment type="catalytic activity">
    <reaction evidence="7">
        <text>O-phospho-L-seryl-[protein] + H2O = L-seryl-[protein] + phosphate</text>
        <dbReference type="Rhea" id="RHEA:20629"/>
        <dbReference type="Rhea" id="RHEA-COMP:9863"/>
        <dbReference type="Rhea" id="RHEA-COMP:11604"/>
        <dbReference type="ChEBI" id="CHEBI:15377"/>
        <dbReference type="ChEBI" id="CHEBI:29999"/>
        <dbReference type="ChEBI" id="CHEBI:43474"/>
        <dbReference type="ChEBI" id="CHEBI:83421"/>
        <dbReference type="EC" id="3.1.3.16"/>
    </reaction>
</comment>
<gene>
    <name evidence="12" type="ORF">Dbus_chrXg665</name>
</gene>
<evidence type="ECO:0000259" key="11">
    <source>
        <dbReference type="PROSITE" id="PS00125"/>
    </source>
</evidence>
<dbReference type="PANTHER" id="PTHR11668:SF472">
    <property type="entry name" value="SERINE_THREONINE-PROTEIN PHOSPHATASE PP1-BETA CATALYTIC SUBUNIT"/>
    <property type="match status" value="1"/>
</dbReference>
<dbReference type="Pfam" id="PF00149">
    <property type="entry name" value="Metallophos"/>
    <property type="match status" value="1"/>
</dbReference>
<evidence type="ECO:0000256" key="9">
    <source>
        <dbReference type="RuleBase" id="RU004273"/>
    </source>
</evidence>
<keyword evidence="3" id="KW-0479">Metal-binding</keyword>
<feature type="region of interest" description="Disordered" evidence="10">
    <location>
        <begin position="439"/>
        <end position="462"/>
    </location>
</feature>
<dbReference type="OrthoDB" id="1930084at2759"/>
<sequence>MGDFDLNVDSLIQRLLENFKKQKEAEEHAQKLLIAQQLGSAAAGATGGAGASTSSSATAGGGSGTPTSSLNDPLEELSEHQRRILQQYSISPPSETMISADGDQITVHHPRDEPKKSRLKLRDFFVAEFVRSCRTGKQVQMTEAEVRGLCLKSREIFLQQPILLELEAPLIICGDIHGQYTDLLRLFEYGGFPPAANYLFLGDYVDRGKQSLETICLLLAYKIKYPENFFLLRGNHECASINRIYGFYDECKRRYNVKLWKTFTDCFNCLPVAAIIDEKIFCCHGGLSPDLQGMEQIRRLMRPTDVPDTGLLCDLLWSDPDKDVQGWGENDRGVSFTFGVDVVSKFLNRHELDLICRAHQVVEDGYEFFARRQLVTLFSAPNYCGEFDNAGGMMTVDDTLMCSFQVLLTELLSHKLLMLYNFSLQILKPSEKKAKYLYSGMNSSRPTTPQRSAPMLASNKKK</sequence>
<dbReference type="PANTHER" id="PTHR11668">
    <property type="entry name" value="SERINE/THREONINE PROTEIN PHOSPHATASE"/>
    <property type="match status" value="1"/>
</dbReference>
<dbReference type="GO" id="GO:0005737">
    <property type="term" value="C:cytoplasm"/>
    <property type="evidence" value="ECO:0007669"/>
    <property type="project" value="TreeGrafter"/>
</dbReference>
<proteinExistence type="inferred from homology"/>
<dbReference type="PRINTS" id="PR00114">
    <property type="entry name" value="STPHPHTASE"/>
</dbReference>
<accession>A0A0M3QZ60</accession>
<dbReference type="OMA" id="APIQICG"/>
<evidence type="ECO:0000256" key="6">
    <source>
        <dbReference type="ARBA" id="ARBA00023211"/>
    </source>
</evidence>
<dbReference type="EMBL" id="CP012528">
    <property type="protein sequence ID" value="ALC48809.1"/>
    <property type="molecule type" value="Genomic_DNA"/>
</dbReference>
<dbReference type="CDD" id="cd07414">
    <property type="entry name" value="MPP_PP1_PPKL"/>
    <property type="match status" value="1"/>
</dbReference>
<dbReference type="SMR" id="A0A0M3QZ60"/>
<comment type="catalytic activity">
    <reaction evidence="8 9">
        <text>O-phospho-L-threonyl-[protein] + H2O = L-threonyl-[protein] + phosphate</text>
        <dbReference type="Rhea" id="RHEA:47004"/>
        <dbReference type="Rhea" id="RHEA-COMP:11060"/>
        <dbReference type="Rhea" id="RHEA-COMP:11605"/>
        <dbReference type="ChEBI" id="CHEBI:15377"/>
        <dbReference type="ChEBI" id="CHEBI:30013"/>
        <dbReference type="ChEBI" id="CHEBI:43474"/>
        <dbReference type="ChEBI" id="CHEBI:61977"/>
        <dbReference type="EC" id="3.1.3.16"/>
    </reaction>
</comment>
<evidence type="ECO:0000256" key="8">
    <source>
        <dbReference type="ARBA" id="ARBA00048336"/>
    </source>
</evidence>
<dbReference type="PROSITE" id="PS00125">
    <property type="entry name" value="SER_THR_PHOSPHATASE"/>
    <property type="match status" value="1"/>
</dbReference>
<evidence type="ECO:0000256" key="4">
    <source>
        <dbReference type="ARBA" id="ARBA00022801"/>
    </source>
</evidence>
<name>A0A0M3QZ60_DROBS</name>
<evidence type="ECO:0000256" key="7">
    <source>
        <dbReference type="ARBA" id="ARBA00047761"/>
    </source>
</evidence>
<dbReference type="Pfam" id="PF16891">
    <property type="entry name" value="STPPase_N"/>
    <property type="match status" value="1"/>
</dbReference>
<protein>
    <recommendedName>
        <fullName evidence="9">Serine/threonine-protein phosphatase</fullName>
        <ecNumber evidence="9">3.1.3.16</ecNumber>
    </recommendedName>
</protein>
<dbReference type="InterPro" id="IPR029052">
    <property type="entry name" value="Metallo-depent_PP-like"/>
</dbReference>
<feature type="compositionally biased region" description="Polar residues" evidence="10">
    <location>
        <begin position="440"/>
        <end position="451"/>
    </location>
</feature>
<dbReference type="GO" id="GO:0005634">
    <property type="term" value="C:nucleus"/>
    <property type="evidence" value="ECO:0007669"/>
    <property type="project" value="TreeGrafter"/>
</dbReference>
<dbReference type="SUPFAM" id="SSF56300">
    <property type="entry name" value="Metallo-dependent phosphatases"/>
    <property type="match status" value="1"/>
</dbReference>
<feature type="domain" description="Serine/threonine specific protein phosphatases" evidence="11">
    <location>
        <begin position="232"/>
        <end position="237"/>
    </location>
</feature>
<dbReference type="InterPro" id="IPR006186">
    <property type="entry name" value="Ser/Thr-sp_prot-phosphatase"/>
</dbReference>
<dbReference type="FunFam" id="3.60.21.10:FF:000007">
    <property type="entry name" value="Serine/threonine-protein phosphatase"/>
    <property type="match status" value="1"/>
</dbReference>
<comment type="similarity">
    <text evidence="2">Belongs to the PPP phosphatase family. PP-1 subfamily.</text>
</comment>
<evidence type="ECO:0000256" key="2">
    <source>
        <dbReference type="ARBA" id="ARBA00005333"/>
    </source>
</evidence>
<dbReference type="Proteomes" id="UP000494163">
    <property type="component" value="Chromosome X"/>
</dbReference>
<reference evidence="12 13" key="1">
    <citation type="submission" date="2015-08" db="EMBL/GenBank/DDBJ databases">
        <title>Ancestral chromatin configuration constrains chromatin evolution on differentiating sex chromosomes in Drosophila.</title>
        <authorList>
            <person name="Zhou Q."/>
            <person name="Bachtrog D."/>
        </authorList>
    </citation>
    <scope>NUCLEOTIDE SEQUENCE [LARGE SCALE GENOMIC DNA]</scope>
    <source>
        <tissue evidence="12">Whole larvae</tissue>
    </source>
</reference>
<dbReference type="GO" id="GO:0046872">
    <property type="term" value="F:metal ion binding"/>
    <property type="evidence" value="ECO:0007669"/>
    <property type="project" value="UniProtKB-KW"/>
</dbReference>
<keyword evidence="5" id="KW-0904">Protein phosphatase</keyword>
<evidence type="ECO:0000256" key="1">
    <source>
        <dbReference type="ARBA" id="ARBA00001936"/>
    </source>
</evidence>
<dbReference type="InterPro" id="IPR004843">
    <property type="entry name" value="Calcineurin-like_PHP"/>
</dbReference>
<dbReference type="Gene3D" id="3.60.21.10">
    <property type="match status" value="1"/>
</dbReference>
<keyword evidence="13" id="KW-1185">Reference proteome</keyword>
<evidence type="ECO:0000313" key="12">
    <source>
        <dbReference type="EMBL" id="ALC48809.1"/>
    </source>
</evidence>
<evidence type="ECO:0000256" key="3">
    <source>
        <dbReference type="ARBA" id="ARBA00022723"/>
    </source>
</evidence>
<organism evidence="12 13">
    <name type="scientific">Drosophila busckii</name>
    <name type="common">Fruit fly</name>
    <dbReference type="NCBI Taxonomy" id="30019"/>
    <lineage>
        <taxon>Eukaryota</taxon>
        <taxon>Metazoa</taxon>
        <taxon>Ecdysozoa</taxon>
        <taxon>Arthropoda</taxon>
        <taxon>Hexapoda</taxon>
        <taxon>Insecta</taxon>
        <taxon>Pterygota</taxon>
        <taxon>Neoptera</taxon>
        <taxon>Endopterygota</taxon>
        <taxon>Diptera</taxon>
        <taxon>Brachycera</taxon>
        <taxon>Muscomorpha</taxon>
        <taxon>Ephydroidea</taxon>
        <taxon>Drosophilidae</taxon>
        <taxon>Drosophila</taxon>
    </lineage>
</organism>
<evidence type="ECO:0000256" key="5">
    <source>
        <dbReference type="ARBA" id="ARBA00022912"/>
    </source>
</evidence>
<dbReference type="STRING" id="30019.A0A0M3QZ60"/>
<dbReference type="SMART" id="SM00156">
    <property type="entry name" value="PP2Ac"/>
    <property type="match status" value="1"/>
</dbReference>
<dbReference type="AlphaFoldDB" id="A0A0M3QZ60"/>
<dbReference type="GO" id="GO:0004722">
    <property type="term" value="F:protein serine/threonine phosphatase activity"/>
    <property type="evidence" value="ECO:0007669"/>
    <property type="project" value="UniProtKB-EC"/>
</dbReference>
<keyword evidence="6" id="KW-0464">Manganese</keyword>
<dbReference type="InterPro" id="IPR031675">
    <property type="entry name" value="STPPase_N"/>
</dbReference>
<comment type="cofactor">
    <cofactor evidence="1">
        <name>Mn(2+)</name>
        <dbReference type="ChEBI" id="CHEBI:29035"/>
    </cofactor>
</comment>
<feature type="region of interest" description="Disordered" evidence="10">
    <location>
        <begin position="43"/>
        <end position="76"/>
    </location>
</feature>
<dbReference type="EC" id="3.1.3.16" evidence="9"/>
<dbReference type="InterPro" id="IPR050341">
    <property type="entry name" value="PP1_catalytic_subunit"/>
</dbReference>
<keyword evidence="4 9" id="KW-0378">Hydrolase</keyword>